<keyword evidence="3 6" id="KW-0663">Pyridoxal phosphate</keyword>
<dbReference type="GO" id="GO:0016594">
    <property type="term" value="F:glycine binding"/>
    <property type="evidence" value="ECO:0007669"/>
    <property type="project" value="TreeGrafter"/>
</dbReference>
<evidence type="ECO:0000313" key="11">
    <source>
        <dbReference type="Proteomes" id="UP000245783"/>
    </source>
</evidence>
<accession>A0A316W214</accession>
<dbReference type="AlphaFoldDB" id="A0A316W214"/>
<dbReference type="InterPro" id="IPR020581">
    <property type="entry name" value="GDC_P"/>
</dbReference>
<name>A0A316W214_9BASI</name>
<comment type="similarity">
    <text evidence="2 7">Belongs to the GcvP family.</text>
</comment>
<comment type="subunit">
    <text evidence="7">The glycine cleavage system is composed of four proteins: P, T, L and H.</text>
</comment>
<comment type="catalytic activity">
    <reaction evidence="5 7">
        <text>N(6)-[(R)-lipoyl]-L-lysyl-[glycine-cleavage complex H protein] + glycine + H(+) = N(6)-[(R)-S(8)-aminomethyldihydrolipoyl]-L-lysyl-[glycine-cleavage complex H protein] + CO2</text>
        <dbReference type="Rhea" id="RHEA:24304"/>
        <dbReference type="Rhea" id="RHEA-COMP:10494"/>
        <dbReference type="Rhea" id="RHEA-COMP:10495"/>
        <dbReference type="ChEBI" id="CHEBI:15378"/>
        <dbReference type="ChEBI" id="CHEBI:16526"/>
        <dbReference type="ChEBI" id="CHEBI:57305"/>
        <dbReference type="ChEBI" id="CHEBI:83099"/>
        <dbReference type="ChEBI" id="CHEBI:83143"/>
        <dbReference type="EC" id="1.4.4.2"/>
    </reaction>
</comment>
<gene>
    <name evidence="10" type="ORF">IE81DRAFT_322639</name>
</gene>
<dbReference type="Gene3D" id="3.40.640.10">
    <property type="entry name" value="Type I PLP-dependent aspartate aminotransferase-like (Major domain)"/>
    <property type="match status" value="2"/>
</dbReference>
<dbReference type="GO" id="GO:0019464">
    <property type="term" value="P:glycine decarboxylation via glycine cleavage system"/>
    <property type="evidence" value="ECO:0007669"/>
    <property type="project" value="TreeGrafter"/>
</dbReference>
<dbReference type="GO" id="GO:0005739">
    <property type="term" value="C:mitochondrion"/>
    <property type="evidence" value="ECO:0007669"/>
    <property type="project" value="UniProtKB-SubCell"/>
</dbReference>
<dbReference type="GeneID" id="37035566"/>
<evidence type="ECO:0000256" key="7">
    <source>
        <dbReference type="RuleBase" id="RU364056"/>
    </source>
</evidence>
<dbReference type="Pfam" id="PF21478">
    <property type="entry name" value="GcvP2_C"/>
    <property type="match status" value="1"/>
</dbReference>
<organism evidence="10 11">
    <name type="scientific">Ceraceosorus guamensis</name>
    <dbReference type="NCBI Taxonomy" id="1522189"/>
    <lineage>
        <taxon>Eukaryota</taxon>
        <taxon>Fungi</taxon>
        <taxon>Dikarya</taxon>
        <taxon>Basidiomycota</taxon>
        <taxon>Ustilaginomycotina</taxon>
        <taxon>Exobasidiomycetes</taxon>
        <taxon>Ceraceosorales</taxon>
        <taxon>Ceraceosoraceae</taxon>
        <taxon>Ceraceosorus</taxon>
    </lineage>
</organism>
<keyword evidence="10" id="KW-0808">Transferase</keyword>
<dbReference type="InParanoid" id="A0A316W214"/>
<evidence type="ECO:0000256" key="2">
    <source>
        <dbReference type="ARBA" id="ARBA00010756"/>
    </source>
</evidence>
<dbReference type="InterPro" id="IPR049316">
    <property type="entry name" value="GDC-P_C"/>
</dbReference>
<evidence type="ECO:0000256" key="3">
    <source>
        <dbReference type="ARBA" id="ARBA00022898"/>
    </source>
</evidence>
<evidence type="ECO:0000256" key="1">
    <source>
        <dbReference type="ARBA" id="ARBA00001933"/>
    </source>
</evidence>
<proteinExistence type="inferred from homology"/>
<dbReference type="InterPro" id="IPR015421">
    <property type="entry name" value="PyrdxlP-dep_Trfase_major"/>
</dbReference>
<comment type="function">
    <text evidence="7">The glycine cleavage system catalyzes the degradation of glycine.</text>
</comment>
<keyword evidence="11" id="KW-1185">Reference proteome</keyword>
<dbReference type="GO" id="GO:0016740">
    <property type="term" value="F:transferase activity"/>
    <property type="evidence" value="ECO:0007669"/>
    <property type="project" value="UniProtKB-KW"/>
</dbReference>
<dbReference type="GO" id="GO:0030170">
    <property type="term" value="F:pyridoxal phosphate binding"/>
    <property type="evidence" value="ECO:0007669"/>
    <property type="project" value="TreeGrafter"/>
</dbReference>
<keyword evidence="4 7" id="KW-0560">Oxidoreductase</keyword>
<dbReference type="FunFam" id="3.40.640.10:FF:000007">
    <property type="entry name" value="glycine dehydrogenase (Decarboxylating), mitochondrial"/>
    <property type="match status" value="1"/>
</dbReference>
<reference evidence="10 11" key="1">
    <citation type="journal article" date="2018" name="Mol. Biol. Evol.">
        <title>Broad Genomic Sampling Reveals a Smut Pathogenic Ancestry of the Fungal Clade Ustilaginomycotina.</title>
        <authorList>
            <person name="Kijpornyongpan T."/>
            <person name="Mondo S.J."/>
            <person name="Barry K."/>
            <person name="Sandor L."/>
            <person name="Lee J."/>
            <person name="Lipzen A."/>
            <person name="Pangilinan J."/>
            <person name="LaButti K."/>
            <person name="Hainaut M."/>
            <person name="Henrissat B."/>
            <person name="Grigoriev I.V."/>
            <person name="Spatafora J.W."/>
            <person name="Aime M.C."/>
        </authorList>
    </citation>
    <scope>NUCLEOTIDE SEQUENCE [LARGE SCALE GENOMIC DNA]</scope>
    <source>
        <strain evidence="10 11">MCA 4658</strain>
    </source>
</reference>
<evidence type="ECO:0000256" key="4">
    <source>
        <dbReference type="ARBA" id="ARBA00023002"/>
    </source>
</evidence>
<dbReference type="FunCoup" id="A0A316W214">
    <property type="interactions" value="223"/>
</dbReference>
<evidence type="ECO:0000256" key="6">
    <source>
        <dbReference type="PIRSR" id="PIRSR603437-50"/>
    </source>
</evidence>
<dbReference type="STRING" id="1522189.A0A316W214"/>
<protein>
    <recommendedName>
        <fullName evidence="7">Glycine cleavage system P protein</fullName>
        <ecNumber evidence="7">1.4.4.2</ecNumber>
    </recommendedName>
</protein>
<dbReference type="RefSeq" id="XP_025370288.1">
    <property type="nucleotide sequence ID" value="XM_025513696.1"/>
</dbReference>
<evidence type="ECO:0000259" key="8">
    <source>
        <dbReference type="Pfam" id="PF02347"/>
    </source>
</evidence>
<dbReference type="InterPro" id="IPR049315">
    <property type="entry name" value="GDC-P_N"/>
</dbReference>
<comment type="cofactor">
    <cofactor evidence="1 6 7">
        <name>pyridoxal 5'-phosphate</name>
        <dbReference type="ChEBI" id="CHEBI:597326"/>
    </cofactor>
</comment>
<dbReference type="Proteomes" id="UP000245783">
    <property type="component" value="Unassembled WGS sequence"/>
</dbReference>
<feature type="modified residue" description="N6-(pyridoxal phosphate)lysine" evidence="6">
    <location>
        <position position="459"/>
    </location>
</feature>
<evidence type="ECO:0000313" key="10">
    <source>
        <dbReference type="EMBL" id="PWN43128.1"/>
    </source>
</evidence>
<evidence type="ECO:0000259" key="9">
    <source>
        <dbReference type="Pfam" id="PF21478"/>
    </source>
</evidence>
<feature type="domain" description="Glycine cleavage system P-protein N-terminal" evidence="8">
    <location>
        <begin position="230"/>
        <end position="487"/>
    </location>
</feature>
<dbReference type="SUPFAM" id="SSF53383">
    <property type="entry name" value="PLP-dependent transferases"/>
    <property type="match status" value="2"/>
</dbReference>
<dbReference type="Gene3D" id="3.90.1150.10">
    <property type="entry name" value="Aspartate Aminotransferase, domain 1"/>
    <property type="match status" value="2"/>
</dbReference>
<dbReference type="PANTHER" id="PTHR11773">
    <property type="entry name" value="GLYCINE DEHYDROGENASE, DECARBOXYLATING"/>
    <property type="match status" value="1"/>
</dbReference>
<dbReference type="Pfam" id="PF02347">
    <property type="entry name" value="GDC-P"/>
    <property type="match status" value="2"/>
</dbReference>
<dbReference type="GO" id="GO:0005960">
    <property type="term" value="C:glycine cleavage complex"/>
    <property type="evidence" value="ECO:0007669"/>
    <property type="project" value="TreeGrafter"/>
</dbReference>
<evidence type="ECO:0000256" key="5">
    <source>
        <dbReference type="ARBA" id="ARBA00049026"/>
    </source>
</evidence>
<dbReference type="NCBIfam" id="TIGR00461">
    <property type="entry name" value="gcvP"/>
    <property type="match status" value="1"/>
</dbReference>
<dbReference type="InterPro" id="IPR003437">
    <property type="entry name" value="GcvP"/>
</dbReference>
<feature type="domain" description="Glycine cleavage system P-protein N-terminal" evidence="8">
    <location>
        <begin position="56"/>
        <end position="175"/>
    </location>
</feature>
<dbReference type="PANTHER" id="PTHR11773:SF1">
    <property type="entry name" value="GLYCINE DEHYDROGENASE (DECARBOXYLATING), MITOCHONDRIAL"/>
    <property type="match status" value="1"/>
</dbReference>
<dbReference type="EMBL" id="KZ819372">
    <property type="protein sequence ID" value="PWN43128.1"/>
    <property type="molecule type" value="Genomic_DNA"/>
</dbReference>
<sequence length="719" mass="77071">MSFVRLAGPRSQRLAQASVSAPKAVATSLRKFATTSANAAASQDVKAKQHYTTAEQRSRYTSNVCTAQALLANMAAMYACYHGPKGLRKIAAKVHAQTRLLALALSDLGLPADNAGEAFFDTLTIELPISVPAAKVHSEAAAARLNVRADSVTRVGVTLDETVTFEELLNVINAFARAAGKPELRHEDLLRLASGAGLDAAALETLSIGNAQGQQGPFARESDFLTQPVFNAHRSETDLLRYIHHLQSKDFSLVHGMIPLGSCTMKLNSTTSMSLLSDPRYNGIHPFAPAEQTKGYAELIAELESDLCKITGFPAVSLQPNSGAQGEFAGLSVIRAYLDANGQGHRDICLVPTSAHGTNPASAVMAGMRVVAVKSQADGNLDLADLREKAEKYKDSLAAFMVTYPSTHGVYEEGVREACELIHANGGQVYMDGANMQAQVGLTSPGVIGADVTHLNLHKTFSIPHGGGGPGVGPIGCAAHLAPYLPGHPLDSRAGGEKAIEAISAAPWGSASILTIAWAYIKMLGWQGLRKSSTVSLLSANYMAKRLAPHYKLRYVNGNGRCAHEFLLDLAEFGAHKITVSDVAKRLHDYGFHSPTCSWPISTGLLIEPTESESLAELDRFCDAMISIRGEIQDIADGKQGDDPTNNSLKNAPHPVECLSDGEWDRPYSRQLAVYPSQATRERKFWPSVGRLDDAHGDMNLICECGDVADYAFEESKKK</sequence>
<feature type="domain" description="Glycine dehydrogenase C-terminal" evidence="9">
    <location>
        <begin position="533"/>
        <end position="654"/>
    </location>
</feature>
<dbReference type="InterPro" id="IPR015424">
    <property type="entry name" value="PyrdxlP-dep_Trfase"/>
</dbReference>
<dbReference type="OrthoDB" id="6537869at2759"/>
<dbReference type="GO" id="GO:0004375">
    <property type="term" value="F:glycine dehydrogenase (decarboxylating) activity"/>
    <property type="evidence" value="ECO:0007669"/>
    <property type="project" value="UniProtKB-UniRule"/>
</dbReference>
<dbReference type="EC" id="1.4.4.2" evidence="7"/>
<keyword evidence="7" id="KW-0809">Transit peptide</keyword>
<keyword evidence="7" id="KW-0496">Mitochondrion</keyword>
<dbReference type="InterPro" id="IPR015422">
    <property type="entry name" value="PyrdxlP-dep_Trfase_small"/>
</dbReference>
<comment type="subcellular location">
    <subcellularLocation>
        <location evidence="7">Mitochondrion</location>
    </subcellularLocation>
</comment>